<dbReference type="eggNOG" id="ENOG5030KTH">
    <property type="taxonomic scope" value="Bacteria"/>
</dbReference>
<accession>E5Y1X8</accession>
<reference evidence="1 2" key="2">
    <citation type="submission" date="2013-04" db="EMBL/GenBank/DDBJ databases">
        <title>The Genome Sequence of Bilophila wadsworthia 3_1_6.</title>
        <authorList>
            <consortium name="The Broad Institute Genomics Platform"/>
            <person name="Earl A."/>
            <person name="Ward D."/>
            <person name="Feldgarden M."/>
            <person name="Gevers D."/>
            <person name="Sibley C."/>
            <person name="Strauss J."/>
            <person name="Allen-Vercoe E."/>
            <person name="Walker B."/>
            <person name="Young S."/>
            <person name="Zeng Q."/>
            <person name="Gargeya S."/>
            <person name="Fitzgerald M."/>
            <person name="Haas B."/>
            <person name="Abouelleil A."/>
            <person name="Allen A.W."/>
            <person name="Alvarado L."/>
            <person name="Arachchi H.M."/>
            <person name="Berlin A.M."/>
            <person name="Chapman S.B."/>
            <person name="Gainer-Dewar J."/>
            <person name="Goldberg J."/>
            <person name="Griggs A."/>
            <person name="Gujja S."/>
            <person name="Hansen M."/>
            <person name="Howarth C."/>
            <person name="Imamovic A."/>
            <person name="Ireland A."/>
            <person name="Larimer J."/>
            <person name="McCowan C."/>
            <person name="Murphy C."/>
            <person name="Pearson M."/>
            <person name="Poon T.W."/>
            <person name="Priest M."/>
            <person name="Roberts A."/>
            <person name="Saif S."/>
            <person name="Shea T."/>
            <person name="Sisk P."/>
            <person name="Sykes S."/>
            <person name="Wortman J."/>
            <person name="Nusbaum C."/>
            <person name="Birren B."/>
        </authorList>
    </citation>
    <scope>NUCLEOTIDE SEQUENCE [LARGE SCALE GENOMIC DNA]</scope>
    <source>
        <strain evidence="1 2">3_1_6</strain>
    </source>
</reference>
<dbReference type="AlphaFoldDB" id="E5Y1X8"/>
<dbReference type="OrthoDB" id="9974798at2"/>
<dbReference type="Pfam" id="PF09669">
    <property type="entry name" value="Phage_pRha"/>
    <property type="match status" value="1"/>
</dbReference>
<evidence type="ECO:0000313" key="1">
    <source>
        <dbReference type="EMBL" id="EFV46005.1"/>
    </source>
</evidence>
<comment type="caution">
    <text evidence="1">The sequence shown here is derived from an EMBL/GenBank/DDBJ whole genome shotgun (WGS) entry which is preliminary data.</text>
</comment>
<dbReference type="GeneID" id="78087022"/>
<sequence>MLTTLDAARGMQRKHSKLIRDIDRVRSILPPDFAATAFTPDAQTSAAGKRQRFFHLTRDALPFLFMGQATKHEILWMMDVIKAM</sequence>
<dbReference type="InterPro" id="IPR014054">
    <property type="entry name" value="Phage_regulatory_Rha"/>
</dbReference>
<proteinExistence type="predicted"/>
<gene>
    <name evidence="1" type="ORF">HMPREF0179_00187</name>
</gene>
<evidence type="ECO:0000313" key="2">
    <source>
        <dbReference type="Proteomes" id="UP000006034"/>
    </source>
</evidence>
<dbReference type="HOGENOM" id="CLU_2520970_0_0_7"/>
<reference evidence="1 2" key="1">
    <citation type="submission" date="2010-10" db="EMBL/GenBank/DDBJ databases">
        <authorList>
            <consortium name="The Broad Institute Genome Sequencing Platform"/>
            <person name="Ward D."/>
            <person name="Earl A."/>
            <person name="Feldgarden M."/>
            <person name="Young S.K."/>
            <person name="Gargeya S."/>
            <person name="Zeng Q."/>
            <person name="Alvarado L."/>
            <person name="Berlin A."/>
            <person name="Bochicchio J."/>
            <person name="Chapman S.B."/>
            <person name="Chen Z."/>
            <person name="Freedman E."/>
            <person name="Gellesch M."/>
            <person name="Goldberg J."/>
            <person name="Griggs A."/>
            <person name="Gujja S."/>
            <person name="Heilman E."/>
            <person name="Heiman D."/>
            <person name="Howarth C."/>
            <person name="Mehta T."/>
            <person name="Neiman D."/>
            <person name="Pearson M."/>
            <person name="Roberts A."/>
            <person name="Saif S."/>
            <person name="Shea T."/>
            <person name="Shenoy N."/>
            <person name="Sisk P."/>
            <person name="Stolte C."/>
            <person name="Sykes S."/>
            <person name="White J."/>
            <person name="Yandava C."/>
            <person name="Allen-Vercoe E."/>
            <person name="Sibley C."/>
            <person name="Ambrose C.E."/>
            <person name="Strauss J."/>
            <person name="Daigneault M."/>
            <person name="Haas B."/>
            <person name="Nusbaum C."/>
            <person name="Birren B."/>
        </authorList>
    </citation>
    <scope>NUCLEOTIDE SEQUENCE [LARGE SCALE GENOMIC DNA]</scope>
    <source>
        <strain evidence="1 2">3_1_6</strain>
    </source>
</reference>
<dbReference type="Proteomes" id="UP000006034">
    <property type="component" value="Unassembled WGS sequence"/>
</dbReference>
<dbReference type="RefSeq" id="WP_005024206.1">
    <property type="nucleotide sequence ID" value="NZ_KE150239.1"/>
</dbReference>
<protein>
    <submittedName>
        <fullName evidence="1">Uncharacterized protein</fullName>
    </submittedName>
</protein>
<keyword evidence="2" id="KW-1185">Reference proteome</keyword>
<organism evidence="1 2">
    <name type="scientific">Bilophila wadsworthia (strain 3_1_6)</name>
    <dbReference type="NCBI Taxonomy" id="563192"/>
    <lineage>
        <taxon>Bacteria</taxon>
        <taxon>Pseudomonadati</taxon>
        <taxon>Thermodesulfobacteriota</taxon>
        <taxon>Desulfovibrionia</taxon>
        <taxon>Desulfovibrionales</taxon>
        <taxon>Desulfovibrionaceae</taxon>
        <taxon>Bilophila</taxon>
    </lineage>
</organism>
<name>E5Y1X8_BILW3</name>
<dbReference type="EMBL" id="ADCP02000002">
    <property type="protein sequence ID" value="EFV46005.1"/>
    <property type="molecule type" value="Genomic_DNA"/>
</dbReference>